<evidence type="ECO:0000256" key="2">
    <source>
        <dbReference type="ARBA" id="ARBA00012118"/>
    </source>
</evidence>
<evidence type="ECO:0000256" key="10">
    <source>
        <dbReference type="ARBA" id="ARBA00022840"/>
    </source>
</evidence>
<evidence type="ECO:0000256" key="3">
    <source>
        <dbReference type="ARBA" id="ARBA00022490"/>
    </source>
</evidence>
<feature type="binding site" evidence="13">
    <location>
        <position position="182"/>
    </location>
    <ligand>
        <name>substrate</name>
    </ligand>
</feature>
<dbReference type="EC" id="2.7.1.21" evidence="2 11"/>
<evidence type="ECO:0000256" key="4">
    <source>
        <dbReference type="ARBA" id="ARBA00022634"/>
    </source>
</evidence>
<dbReference type="InterPro" id="IPR027417">
    <property type="entry name" value="P-loop_NTPase"/>
</dbReference>
<dbReference type="GeneID" id="7401500"/>
<accession>B9LP66</accession>
<comment type="subunit">
    <text evidence="11">Homotetramer.</text>
</comment>
<proteinExistence type="inferred from homology"/>
<feature type="active site" description="Proton acceptor" evidence="11 12">
    <location>
        <position position="92"/>
    </location>
</feature>
<organism evidence="15 16">
    <name type="scientific">Halorubrum lacusprofundi (strain ATCC 49239 / DSM 5036 / JCM 8891 / ACAM 34)</name>
    <dbReference type="NCBI Taxonomy" id="416348"/>
    <lineage>
        <taxon>Archaea</taxon>
        <taxon>Methanobacteriati</taxon>
        <taxon>Methanobacteriota</taxon>
        <taxon>Stenosarchaea group</taxon>
        <taxon>Halobacteria</taxon>
        <taxon>Halobacteriales</taxon>
        <taxon>Haloferacaceae</taxon>
        <taxon>Halorubrum</taxon>
    </lineage>
</organism>
<feature type="binding site" evidence="11">
    <location>
        <begin position="15"/>
        <end position="22"/>
    </location>
    <ligand>
        <name>ATP</name>
        <dbReference type="ChEBI" id="CHEBI:30616"/>
    </ligand>
</feature>
<evidence type="ECO:0000256" key="12">
    <source>
        <dbReference type="PIRSR" id="PIRSR035805-1"/>
    </source>
</evidence>
<dbReference type="PANTHER" id="PTHR11441:SF0">
    <property type="entry name" value="THYMIDINE KINASE, CYTOSOLIC"/>
    <property type="match status" value="1"/>
</dbReference>
<dbReference type="InterPro" id="IPR001267">
    <property type="entry name" value="Thymidine_kinase"/>
</dbReference>
<evidence type="ECO:0000313" key="16">
    <source>
        <dbReference type="Proteomes" id="UP000000740"/>
    </source>
</evidence>
<dbReference type="SUPFAM" id="SSF57716">
    <property type="entry name" value="Glucocorticoid receptor-like (DNA-binding domain)"/>
    <property type="match status" value="1"/>
</dbReference>
<dbReference type="PANTHER" id="PTHR11441">
    <property type="entry name" value="THYMIDINE KINASE"/>
    <property type="match status" value="1"/>
</dbReference>
<comment type="catalytic activity">
    <reaction evidence="11">
        <text>thymidine + ATP = dTMP + ADP + H(+)</text>
        <dbReference type="Rhea" id="RHEA:19129"/>
        <dbReference type="ChEBI" id="CHEBI:15378"/>
        <dbReference type="ChEBI" id="CHEBI:17748"/>
        <dbReference type="ChEBI" id="CHEBI:30616"/>
        <dbReference type="ChEBI" id="CHEBI:63528"/>
        <dbReference type="ChEBI" id="CHEBI:456216"/>
        <dbReference type="EC" id="2.7.1.21"/>
    </reaction>
</comment>
<dbReference type="InterPro" id="IPR020633">
    <property type="entry name" value="Thymidine_kinase_CS"/>
</dbReference>
<evidence type="ECO:0000256" key="13">
    <source>
        <dbReference type="PIRSR" id="PIRSR035805-2"/>
    </source>
</evidence>
<evidence type="ECO:0000256" key="1">
    <source>
        <dbReference type="ARBA" id="ARBA00007587"/>
    </source>
</evidence>
<feature type="compositionally biased region" description="Basic and acidic residues" evidence="14">
    <location>
        <begin position="209"/>
        <end position="220"/>
    </location>
</feature>
<dbReference type="EMBL" id="CP001365">
    <property type="protein sequence ID" value="ACM57154.1"/>
    <property type="molecule type" value="Genomic_DNA"/>
</dbReference>
<evidence type="ECO:0000256" key="14">
    <source>
        <dbReference type="SAM" id="MobiDB-lite"/>
    </source>
</evidence>
<dbReference type="AlphaFoldDB" id="B9LP66"/>
<feature type="binding site" evidence="11">
    <location>
        <begin position="91"/>
        <end position="94"/>
    </location>
    <ligand>
        <name>ATP</name>
        <dbReference type="ChEBI" id="CHEBI:30616"/>
    </ligand>
</feature>
<dbReference type="Pfam" id="PF00265">
    <property type="entry name" value="TK"/>
    <property type="match status" value="1"/>
</dbReference>
<reference evidence="15 16" key="1">
    <citation type="journal article" date="2016" name="Stand. Genomic Sci.">
        <title>Complete genome sequence of the Antarctic Halorubrum lacusprofundi type strain ACAM 34.</title>
        <authorList>
            <person name="Anderson I.J."/>
            <person name="DasSarma P."/>
            <person name="Lucas S."/>
            <person name="Copeland A."/>
            <person name="Lapidus A."/>
            <person name="Del Rio T.G."/>
            <person name="Tice H."/>
            <person name="Dalin E."/>
            <person name="Bruce D.C."/>
            <person name="Goodwin L."/>
            <person name="Pitluck S."/>
            <person name="Sims D."/>
            <person name="Brettin T.S."/>
            <person name="Detter J.C."/>
            <person name="Han C.S."/>
            <person name="Larimer F."/>
            <person name="Hauser L."/>
            <person name="Land M."/>
            <person name="Ivanova N."/>
            <person name="Richardson P."/>
            <person name="Cavicchioli R."/>
            <person name="DasSarma S."/>
            <person name="Woese C.R."/>
            <person name="Kyrpides N.C."/>
        </authorList>
    </citation>
    <scope>NUCLEOTIDE SEQUENCE [LARGE SCALE GENOMIC DNA]</scope>
    <source>
        <strain evidence="16">ATCC 49239 / DSM 5036 / JCM 8891 / ACAM 34</strain>
    </source>
</reference>
<keyword evidence="4 11" id="KW-0237">DNA synthesis</keyword>
<evidence type="ECO:0000256" key="5">
    <source>
        <dbReference type="ARBA" id="ARBA00022679"/>
    </source>
</evidence>
<evidence type="ECO:0000313" key="15">
    <source>
        <dbReference type="EMBL" id="ACM57154.1"/>
    </source>
</evidence>
<evidence type="ECO:0000256" key="11">
    <source>
        <dbReference type="HAMAP-Rule" id="MF_00124"/>
    </source>
</evidence>
<dbReference type="FunFam" id="3.30.60.20:FF:000026">
    <property type="entry name" value="Thymidine kinase"/>
    <property type="match status" value="1"/>
</dbReference>
<dbReference type="NCBIfam" id="NF003296">
    <property type="entry name" value="PRK04296.1-1"/>
    <property type="match status" value="1"/>
</dbReference>
<comment type="similarity">
    <text evidence="1 11">Belongs to the thymidine kinase family.</text>
</comment>
<dbReference type="HOGENOM" id="CLU_064400_3_0_2"/>
<dbReference type="GO" id="GO:0005737">
    <property type="term" value="C:cytoplasm"/>
    <property type="evidence" value="ECO:0007669"/>
    <property type="project" value="UniProtKB-SubCell"/>
</dbReference>
<evidence type="ECO:0000256" key="7">
    <source>
        <dbReference type="ARBA" id="ARBA00022741"/>
    </source>
</evidence>
<feature type="binding site" evidence="13">
    <location>
        <begin position="174"/>
        <end position="177"/>
    </location>
    <ligand>
        <name>substrate</name>
    </ligand>
</feature>
<feature type="binding site" evidence="11">
    <location>
        <position position="186"/>
    </location>
    <ligand>
        <name>Zn(2+)</name>
        <dbReference type="ChEBI" id="CHEBI:29105"/>
    </ligand>
</feature>
<comment type="subcellular location">
    <subcellularLocation>
        <location evidence="11">Cytoplasm</location>
    </subcellularLocation>
</comment>
<dbReference type="PROSITE" id="PS00603">
    <property type="entry name" value="TK_CELLULAR_TYPE"/>
    <property type="match status" value="1"/>
</dbReference>
<gene>
    <name evidence="11" type="primary">tdk</name>
    <name evidence="15" type="ordered locus">Hlac_1567</name>
</gene>
<keyword evidence="10 11" id="KW-0067">ATP-binding</keyword>
<keyword evidence="5 11" id="KW-0808">Transferase</keyword>
<dbReference type="SUPFAM" id="SSF52540">
    <property type="entry name" value="P-loop containing nucleoside triphosphate hydrolases"/>
    <property type="match status" value="1"/>
</dbReference>
<dbReference type="eggNOG" id="arCOG04798">
    <property type="taxonomic scope" value="Archaea"/>
</dbReference>
<sequence length="229" mass="25016">MHAITRSGWIEVISGSMFSGKTEELLRRLRRSEIAGQSVAVYKPAVDDRYGETTIGSHNGRQWEATVVDNEGGGPLAILDDEPFPEVVAIDEANFFSDALVEVCNALADNGTRVIVSGTDQTFRGEPFEPLPELMATAEYVDKLQAICSQCGEPASRNQRLIEGEPAHVDDPTILVGAEESYEARCRDCHVLRTGERSEADRAYLNGERVAENGSEKQEEPIDSGATDD</sequence>
<dbReference type="Gene3D" id="3.40.50.300">
    <property type="entry name" value="P-loop containing nucleotide triphosphate hydrolases"/>
    <property type="match status" value="1"/>
</dbReference>
<keyword evidence="3 11" id="KW-0963">Cytoplasm</keyword>
<keyword evidence="6 11" id="KW-0479">Metal-binding</keyword>
<dbReference type="KEGG" id="hla:Hlac_1567"/>
<keyword evidence="16" id="KW-1185">Reference proteome</keyword>
<dbReference type="GO" id="GO:0005524">
    <property type="term" value="F:ATP binding"/>
    <property type="evidence" value="ECO:0007669"/>
    <property type="project" value="UniProtKB-UniRule"/>
</dbReference>
<keyword evidence="8 11" id="KW-0418">Kinase</keyword>
<dbReference type="GO" id="GO:0046104">
    <property type="term" value="P:thymidine metabolic process"/>
    <property type="evidence" value="ECO:0007669"/>
    <property type="project" value="TreeGrafter"/>
</dbReference>
<feature type="binding site" evidence="11">
    <location>
        <position position="151"/>
    </location>
    <ligand>
        <name>Zn(2+)</name>
        <dbReference type="ChEBI" id="CHEBI:29105"/>
    </ligand>
</feature>
<keyword evidence="9 11" id="KW-0862">Zinc</keyword>
<name>B9LP66_HALLT</name>
<dbReference type="Gene3D" id="3.30.60.20">
    <property type="match status" value="1"/>
</dbReference>
<dbReference type="Proteomes" id="UP000000740">
    <property type="component" value="Chromosome 1"/>
</dbReference>
<evidence type="ECO:0000256" key="8">
    <source>
        <dbReference type="ARBA" id="ARBA00022777"/>
    </source>
</evidence>
<dbReference type="GO" id="GO:0008270">
    <property type="term" value="F:zinc ion binding"/>
    <property type="evidence" value="ECO:0007669"/>
    <property type="project" value="UniProtKB-UniRule"/>
</dbReference>
<keyword evidence="7 11" id="KW-0547">Nucleotide-binding</keyword>
<evidence type="ECO:0000256" key="9">
    <source>
        <dbReference type="ARBA" id="ARBA00022833"/>
    </source>
</evidence>
<dbReference type="GO" id="GO:0004797">
    <property type="term" value="F:thymidine kinase activity"/>
    <property type="evidence" value="ECO:0007669"/>
    <property type="project" value="UniProtKB-UniRule"/>
</dbReference>
<feature type="binding site" evidence="11">
    <location>
        <position position="148"/>
    </location>
    <ligand>
        <name>Zn(2+)</name>
        <dbReference type="ChEBI" id="CHEBI:29105"/>
    </ligand>
</feature>
<dbReference type="PIRSF" id="PIRSF035805">
    <property type="entry name" value="TK_cell"/>
    <property type="match status" value="1"/>
</dbReference>
<dbReference type="RefSeq" id="WP_015910294.1">
    <property type="nucleotide sequence ID" value="NC_012029.1"/>
</dbReference>
<evidence type="ECO:0000256" key="6">
    <source>
        <dbReference type="ARBA" id="ARBA00022723"/>
    </source>
</evidence>
<dbReference type="HAMAP" id="MF_00124">
    <property type="entry name" value="Thymidine_kinase"/>
    <property type="match status" value="1"/>
</dbReference>
<feature type="region of interest" description="Disordered" evidence="14">
    <location>
        <begin position="197"/>
        <end position="229"/>
    </location>
</feature>
<protein>
    <recommendedName>
        <fullName evidence="2 11">Thymidine kinase</fullName>
        <ecNumber evidence="2 11">2.7.1.21</ecNumber>
    </recommendedName>
</protein>
<dbReference type="GO" id="GO:0071897">
    <property type="term" value="P:DNA biosynthetic process"/>
    <property type="evidence" value="ECO:0007669"/>
    <property type="project" value="UniProtKB-KW"/>
</dbReference>
<feature type="binding site" evidence="11">
    <location>
        <position position="189"/>
    </location>
    <ligand>
        <name>Zn(2+)</name>
        <dbReference type="ChEBI" id="CHEBI:29105"/>
    </ligand>
</feature>